<evidence type="ECO:0000256" key="2">
    <source>
        <dbReference type="PIRSR" id="PIRSR019634-50"/>
    </source>
</evidence>
<keyword evidence="1 7" id="KW-0436">Ligase</keyword>
<dbReference type="OrthoDB" id="276239at2759"/>
<dbReference type="Gene3D" id="3.40.50.300">
    <property type="entry name" value="P-loop containing nucleotide triphosphate hydrolases"/>
    <property type="match status" value="1"/>
</dbReference>
<evidence type="ECO:0000313" key="8">
    <source>
        <dbReference type="Proteomes" id="UP001140217"/>
    </source>
</evidence>
<evidence type="ECO:0000313" key="7">
    <source>
        <dbReference type="EMBL" id="KAJ2784321.1"/>
    </source>
</evidence>
<dbReference type="EC" id="6.5.1.3" evidence="1"/>
<keyword evidence="8" id="KW-1185">Reference proteome</keyword>
<feature type="domain" description="T4 RNA ligase 1-like N-terminal" evidence="6">
    <location>
        <begin position="73"/>
        <end position="295"/>
    </location>
</feature>
<feature type="compositionally biased region" description="Polar residues" evidence="3">
    <location>
        <begin position="656"/>
        <end position="665"/>
    </location>
</feature>
<dbReference type="InterPro" id="IPR019039">
    <property type="entry name" value="T4-Rnl1-like_N"/>
</dbReference>
<dbReference type="SUPFAM" id="SSF52540">
    <property type="entry name" value="P-loop containing nucleoside triphosphate hydrolases"/>
    <property type="match status" value="1"/>
</dbReference>
<dbReference type="GO" id="GO:0006388">
    <property type="term" value="P:tRNA splicing, via endonucleolytic cleavage and ligation"/>
    <property type="evidence" value="ECO:0007669"/>
    <property type="project" value="UniProtKB-UniRule"/>
</dbReference>
<feature type="active site" description="N6-AMP-lysine intermediate" evidence="2">
    <location>
        <position position="122"/>
    </location>
</feature>
<protein>
    <recommendedName>
        <fullName evidence="1">tRNA ligase</fullName>
        <ecNumber evidence="1">6.5.1.3</ecNumber>
    </recommendedName>
</protein>
<comment type="catalytic activity">
    <reaction evidence="1">
        <text>ATP + (ribonucleotide)n-3'-hydroxyl + 5'-phospho-(ribonucleotide)m = (ribonucleotide)n+m + AMP + diphosphate.</text>
        <dbReference type="EC" id="6.5.1.3"/>
    </reaction>
</comment>
<comment type="caution">
    <text evidence="7">The sequence shown here is derived from an EMBL/GenBank/DDBJ whole genome shotgun (WGS) entry which is preliminary data.</text>
</comment>
<comment type="similarity">
    <text evidence="1">Belongs to the TRL1 family.</text>
</comment>
<dbReference type="PANTHER" id="PTHR32004:SF1">
    <property type="entry name" value="TRNA LIGASE"/>
    <property type="match status" value="1"/>
</dbReference>
<dbReference type="GO" id="GO:0003972">
    <property type="term" value="F:RNA ligase (ATP) activity"/>
    <property type="evidence" value="ECO:0007669"/>
    <property type="project" value="UniProtKB-UniRule"/>
</dbReference>
<dbReference type="InterPro" id="IPR015966">
    <property type="entry name" value="tRNA_lig_kin_fungi"/>
</dbReference>
<dbReference type="Pfam" id="PF08303">
    <property type="entry name" value="tRNA_lig_kinase"/>
    <property type="match status" value="1"/>
</dbReference>
<dbReference type="AlphaFoldDB" id="A0A9W8HDQ0"/>
<dbReference type="GO" id="GO:0005634">
    <property type="term" value="C:nucleus"/>
    <property type="evidence" value="ECO:0007669"/>
    <property type="project" value="TreeGrafter"/>
</dbReference>
<dbReference type="InterPro" id="IPR015965">
    <property type="entry name" value="tRNA_lig_PDEase"/>
</dbReference>
<evidence type="ECO:0000259" key="5">
    <source>
        <dbReference type="Pfam" id="PF08303"/>
    </source>
</evidence>
<feature type="domain" description="tRNA ligase kinase" evidence="5">
    <location>
        <begin position="379"/>
        <end position="536"/>
    </location>
</feature>
<sequence length="871" mass="96349">MATRNFSTSPLSGKERQQLRELMTVMRELSRKHSRTTQVVRQSTHDYNGHKVNGWKCNEFMYKKDPCPLPTRARGLFTGKANGEDVILARGYDKFFNISEVPWTEWGWIETHTRGPFEVTVKEDGCLILAAGIDDGKALLVTSKHAINVPHAEVGMRWMRRHLAEAGKTVEELAGFLHENNATAVFELCDDDFEEHVLEYPERARGLYLHGLNRNAAELDTWPSAEVTKIAGRFGFHATEYFTFDGVAEVRAFTDQVRRDQVLAGRAIEGFVVRCEVAADGRPFMFKIKYDEPYLMFREWREVTNLVRNNKPHRTRYPMTKHYVAWLRTQLRLNPRDFAQFGDNKGVIGARNRFLEHYQKNGGSISDVCDQVAGEVPVLLMPVATVGCGKTTVSLALANLFGFGHVQNDNITTKRNPRAAFHQEIMREFGSKLFVIADRMNHVPMLRQTLVAAIREQLPDCHIVALYWPHDRAPHDQILEKTVARVLNRGESHQSLTPQRTPQFRRIMRGNVERFVPLDLESESDCAIGDVIEMDPLAESAENLQRAVDGLCALFPDALKRPSPDEVAAALEKALEYAPTVRKDVNGSKGKDKSAKGKGARGQGSKGQARDVQEQISAGKGQARDVRDQISAGKGQARDVRDQISAGKGQDRDVQDQTSSGNDQASPKDKAKAKAKGKKAARPLFFGLAVQDLDVGSKVRSLVHGDAGQDICSTLMAVGDRKSEWHITLAHVGSAKGPDSKAIYGECQELLEGLEGSDAVVADCTADYIVCNGSVMALRVRTMTARDGVSLPDSLVQGRDPQTGRALLASVNAIPHITLCVGNGAKPVQSNNMLAAVFGPENADRPKQCPDGWVVIPASLAFSAVLKAFMH</sequence>
<feature type="region of interest" description="Disordered" evidence="3">
    <location>
        <begin position="582"/>
        <end position="676"/>
    </location>
</feature>
<keyword evidence="1" id="KW-0819">tRNA processing</keyword>
<dbReference type="PIRSF" id="PIRSF019634">
    <property type="entry name" value="tRNA_lig_yeast"/>
    <property type="match status" value="1"/>
</dbReference>
<dbReference type="Pfam" id="PF08302">
    <property type="entry name" value="tRNA_lig_CPD"/>
    <property type="match status" value="2"/>
</dbReference>
<evidence type="ECO:0000256" key="1">
    <source>
        <dbReference type="PIRNR" id="PIRNR019634"/>
    </source>
</evidence>
<feature type="domain" description="tRNA ligase phosphodiesterase" evidence="4">
    <location>
        <begin position="659"/>
        <end position="837"/>
    </location>
</feature>
<dbReference type="GO" id="GO:0051730">
    <property type="term" value="F:GTP-dependent polyribonucleotide 5'-hydroxyl-kinase activity"/>
    <property type="evidence" value="ECO:0007669"/>
    <property type="project" value="InterPro"/>
</dbReference>
<gene>
    <name evidence="7" type="primary">trl1</name>
    <name evidence="7" type="ORF">H4R18_001207</name>
</gene>
<reference evidence="7" key="1">
    <citation type="submission" date="2022-07" db="EMBL/GenBank/DDBJ databases">
        <title>Phylogenomic reconstructions and comparative analyses of Kickxellomycotina fungi.</title>
        <authorList>
            <person name="Reynolds N.K."/>
            <person name="Stajich J.E."/>
            <person name="Barry K."/>
            <person name="Grigoriev I.V."/>
            <person name="Crous P."/>
            <person name="Smith M.E."/>
        </authorList>
    </citation>
    <scope>NUCLEOTIDE SEQUENCE</scope>
    <source>
        <strain evidence="7">NBRC 105414</strain>
    </source>
</reference>
<proteinExistence type="inferred from homology"/>
<dbReference type="EMBL" id="JANBUL010000029">
    <property type="protein sequence ID" value="KAJ2784321.1"/>
    <property type="molecule type" value="Genomic_DNA"/>
</dbReference>
<name>A0A9W8HDQ0_9FUNG</name>
<feature type="compositionally biased region" description="Basic and acidic residues" evidence="3">
    <location>
        <begin position="582"/>
        <end position="595"/>
    </location>
</feature>
<dbReference type="PANTHER" id="PTHR32004">
    <property type="entry name" value="TRNA LIGASE"/>
    <property type="match status" value="1"/>
</dbReference>
<feature type="domain" description="tRNA ligase phosphodiesterase" evidence="4">
    <location>
        <begin position="540"/>
        <end position="603"/>
    </location>
</feature>
<dbReference type="GO" id="GO:0008081">
    <property type="term" value="F:phosphoric diester hydrolase activity"/>
    <property type="evidence" value="ECO:0007669"/>
    <property type="project" value="InterPro"/>
</dbReference>
<dbReference type="InterPro" id="IPR027417">
    <property type="entry name" value="P-loop_NTPase"/>
</dbReference>
<evidence type="ECO:0000259" key="6">
    <source>
        <dbReference type="Pfam" id="PF09511"/>
    </source>
</evidence>
<dbReference type="InterPro" id="IPR012387">
    <property type="entry name" value="Trl1_fun"/>
</dbReference>
<dbReference type="GO" id="GO:0005524">
    <property type="term" value="F:ATP binding"/>
    <property type="evidence" value="ECO:0007669"/>
    <property type="project" value="UniProtKB-UniRule"/>
</dbReference>
<accession>A0A9W8HDQ0</accession>
<evidence type="ECO:0000259" key="4">
    <source>
        <dbReference type="Pfam" id="PF08302"/>
    </source>
</evidence>
<dbReference type="Pfam" id="PF09511">
    <property type="entry name" value="RNA_lig_T4_1"/>
    <property type="match status" value="1"/>
</dbReference>
<evidence type="ECO:0000256" key="3">
    <source>
        <dbReference type="SAM" id="MobiDB-lite"/>
    </source>
</evidence>
<organism evidence="7 8">
    <name type="scientific">Coemansia javaensis</name>
    <dbReference type="NCBI Taxonomy" id="2761396"/>
    <lineage>
        <taxon>Eukaryota</taxon>
        <taxon>Fungi</taxon>
        <taxon>Fungi incertae sedis</taxon>
        <taxon>Zoopagomycota</taxon>
        <taxon>Kickxellomycotina</taxon>
        <taxon>Kickxellomycetes</taxon>
        <taxon>Kickxellales</taxon>
        <taxon>Kickxellaceae</taxon>
        <taxon>Coemansia</taxon>
    </lineage>
</organism>
<dbReference type="Proteomes" id="UP001140217">
    <property type="component" value="Unassembled WGS sequence"/>
</dbReference>